<dbReference type="NCBIfam" id="TIGR00231">
    <property type="entry name" value="small_GTP"/>
    <property type="match status" value="1"/>
</dbReference>
<evidence type="ECO:0000256" key="16">
    <source>
        <dbReference type="ARBA" id="ARBA00076506"/>
    </source>
</evidence>
<feature type="compositionally biased region" description="Low complexity" evidence="18">
    <location>
        <begin position="426"/>
        <end position="441"/>
    </location>
</feature>
<dbReference type="Pfam" id="PF00009">
    <property type="entry name" value="GTP_EFTU"/>
    <property type="match status" value="1"/>
</dbReference>
<dbReference type="InterPro" id="IPR050055">
    <property type="entry name" value="EF-Tu_GTPase"/>
</dbReference>
<comment type="catalytic activity">
    <reaction evidence="14">
        <text>GTP + H2O = GDP + phosphate + H(+)</text>
        <dbReference type="Rhea" id="RHEA:19669"/>
        <dbReference type="ChEBI" id="CHEBI:15377"/>
        <dbReference type="ChEBI" id="CHEBI:15378"/>
        <dbReference type="ChEBI" id="CHEBI:37565"/>
        <dbReference type="ChEBI" id="CHEBI:43474"/>
        <dbReference type="ChEBI" id="CHEBI:58189"/>
    </reaction>
    <physiologicalReaction direction="left-to-right" evidence="14">
        <dbReference type="Rhea" id="RHEA:19670"/>
    </physiologicalReaction>
</comment>
<keyword evidence="7" id="KW-0963">Cytoplasm</keyword>
<keyword evidence="10" id="KW-0378">Hydrolase</keyword>
<evidence type="ECO:0000259" key="19">
    <source>
        <dbReference type="PROSITE" id="PS51722"/>
    </source>
</evidence>
<evidence type="ECO:0000256" key="9">
    <source>
        <dbReference type="ARBA" id="ARBA00022741"/>
    </source>
</evidence>
<sequence>MSDKKGAQAPSAKRILNINVGVLGHVDSGKTSLVAALSTRLSTAALDKHPQSKERGITLDLGFSAFTVPLPPHLAALPYDELQFTLVDCPGHASLIRTIIGGVQIIDMMILVIDVTKGLQTQTAECLVVGEVATSRMVVALNKVDQLQPEEERPKLVRRAMKRLGQTFAMTKFTGVTMIPVSAKPGGQADSAPLGVDDLRAALVALVPPAPRPPPAPGCFLFAIDHCFPIKGQGSVLTGTVLQGTVAVNDVIELPALKQTRPVKSMQMFKQPVQRANAGDRVGVCVTQLDSGLIERGLACSPGTVPTFRGAVAAVEKIRFYAGRVPSRAKFHVSVGHATVMADMTFFGLPDGEGVPRDTALAAMIANLNAMALSATPMAFDCARDYLYQEELYGLEGRPIADPSVAAAAAAAAAAAEEAKAEGEEGAAAQDGDDAAAAAAAEGEEGLDRHFGPQWVLLKFDQPITAPKDALVIGAKFDADIHGEACRLAFYGRLVRLVDPAKPPELAELQVFKPKTRAGVIERLQPDGVTAIVRGLIKKESSVDVFVGLKVTTGRGEQGVIEGTFGKSGKLKVNVPGGLAAEGRSAADNAVTLRCKRYLYDPNAKKVLRQ</sequence>
<dbReference type="PANTHER" id="PTHR43721">
    <property type="entry name" value="ELONGATION FACTOR TU-RELATED"/>
    <property type="match status" value="1"/>
</dbReference>
<comment type="function">
    <text evidence="15">Translation factor required for the incorporation of the rare amino acid selenocysteine encoded by UGA codons. Replaces the eRF1-eRF3-GTP ternary complex for the insertion of selenocysteine directed by the UGA codon. Insertion of selenocysteine at UGA codons is mediated by SECISBP2 and EEFSEC: SECISBP2 (1) specifically binds the SECIS sequence once the 80S ribosome encounters an in-frame UGA codon and (2) contacts the RPS27A/eS31 of the 40S ribosome before ribosome stalling. (3) GTP-bound EEFSEC then delivers selenocysteinyl-tRNA(Sec) to the 80S ribosome and adopts a preaccommodated state conformation. (4) After GTP hydrolysis, EEFSEC dissociates from the assembly, selenocysteinyl-tRNA(Sec) accommodates, and peptide bond synthesis and selenoprotein elongation occur.</text>
</comment>
<comment type="cofactor">
    <cofactor evidence="2">
        <name>Mg(2+)</name>
        <dbReference type="ChEBI" id="CHEBI:18420"/>
    </cofactor>
</comment>
<dbReference type="Pfam" id="PF21131">
    <property type="entry name" value="eEFSec_4th"/>
    <property type="match status" value="1"/>
</dbReference>
<keyword evidence="8" id="KW-0597">Phosphoprotein</keyword>
<dbReference type="AlphaFoldDB" id="A0A835SLQ3"/>
<keyword evidence="6" id="KW-0488">Methylation</keyword>
<evidence type="ECO:0000256" key="12">
    <source>
        <dbReference type="ARBA" id="ARBA00023134"/>
    </source>
</evidence>
<dbReference type="SUPFAM" id="SSF52540">
    <property type="entry name" value="P-loop containing nucleoside triphosphate hydrolases"/>
    <property type="match status" value="1"/>
</dbReference>
<dbReference type="Proteomes" id="UP000650467">
    <property type="component" value="Unassembled WGS sequence"/>
</dbReference>
<dbReference type="OrthoDB" id="2067at2759"/>
<name>A0A835SLQ3_CHLIN</name>
<feature type="domain" description="Tr-type G" evidence="19">
    <location>
        <begin position="15"/>
        <end position="212"/>
    </location>
</feature>
<keyword evidence="11" id="KW-0648">Protein biosynthesis</keyword>
<evidence type="ECO:0000256" key="6">
    <source>
        <dbReference type="ARBA" id="ARBA00022481"/>
    </source>
</evidence>
<dbReference type="GO" id="GO:0003924">
    <property type="term" value="F:GTPase activity"/>
    <property type="evidence" value="ECO:0007669"/>
    <property type="project" value="InterPro"/>
</dbReference>
<dbReference type="SUPFAM" id="SSF50447">
    <property type="entry name" value="Translation proteins"/>
    <property type="match status" value="1"/>
</dbReference>
<evidence type="ECO:0000256" key="7">
    <source>
        <dbReference type="ARBA" id="ARBA00022490"/>
    </source>
</evidence>
<dbReference type="InterPro" id="IPR027417">
    <property type="entry name" value="P-loop_NTPase"/>
</dbReference>
<evidence type="ECO:0000256" key="3">
    <source>
        <dbReference type="ARBA" id="ARBA00004123"/>
    </source>
</evidence>
<comment type="subcellular location">
    <subcellularLocation>
        <location evidence="4">Cytoplasm</location>
    </subcellularLocation>
    <subcellularLocation>
        <location evidence="3">Nucleus</location>
    </subcellularLocation>
</comment>
<keyword evidence="21" id="KW-1185">Reference proteome</keyword>
<protein>
    <recommendedName>
        <fullName evidence="5">Selenocysteine-specific elongation factor</fullName>
    </recommendedName>
    <alternativeName>
        <fullName evidence="17">Elongation factor sec</fullName>
    </alternativeName>
    <alternativeName>
        <fullName evidence="16">Eukaryotic elongation factor, selenocysteine-tRNA-specific</fullName>
    </alternativeName>
</protein>
<feature type="region of interest" description="Disordered" evidence="18">
    <location>
        <begin position="421"/>
        <end position="443"/>
    </location>
</feature>
<evidence type="ECO:0000256" key="18">
    <source>
        <dbReference type="SAM" id="MobiDB-lite"/>
    </source>
</evidence>
<dbReference type="GO" id="GO:0003746">
    <property type="term" value="F:translation elongation factor activity"/>
    <property type="evidence" value="ECO:0007669"/>
    <property type="project" value="TreeGrafter"/>
</dbReference>
<dbReference type="Pfam" id="PF21208">
    <property type="entry name" value="euk_SelB_III"/>
    <property type="match status" value="1"/>
</dbReference>
<keyword evidence="12" id="KW-0342">GTP-binding</keyword>
<reference evidence="20" key="1">
    <citation type="journal article" date="2020" name="bioRxiv">
        <title>Comparative genomics of Chlamydomonas.</title>
        <authorList>
            <person name="Craig R.J."/>
            <person name="Hasan A.R."/>
            <person name="Ness R.W."/>
            <person name="Keightley P.D."/>
        </authorList>
    </citation>
    <scope>NUCLEOTIDE SEQUENCE</scope>
    <source>
        <strain evidence="20">SAG 7.73</strain>
    </source>
</reference>
<keyword evidence="9" id="KW-0547">Nucleotide-binding</keyword>
<dbReference type="GO" id="GO:0005634">
    <property type="term" value="C:nucleus"/>
    <property type="evidence" value="ECO:0007669"/>
    <property type="project" value="UniProtKB-SubCell"/>
</dbReference>
<dbReference type="GO" id="GO:0005737">
    <property type="term" value="C:cytoplasm"/>
    <property type="evidence" value="ECO:0007669"/>
    <property type="project" value="UniProtKB-SubCell"/>
</dbReference>
<accession>A0A835SLQ3</accession>
<organism evidence="20 21">
    <name type="scientific">Chlamydomonas incerta</name>
    <dbReference type="NCBI Taxonomy" id="51695"/>
    <lineage>
        <taxon>Eukaryota</taxon>
        <taxon>Viridiplantae</taxon>
        <taxon>Chlorophyta</taxon>
        <taxon>core chlorophytes</taxon>
        <taxon>Chlorophyceae</taxon>
        <taxon>CS clade</taxon>
        <taxon>Chlamydomonadales</taxon>
        <taxon>Chlamydomonadaceae</taxon>
        <taxon>Chlamydomonas</taxon>
    </lineage>
</organism>
<dbReference type="InterPro" id="IPR049394">
    <property type="entry name" value="eEFSec_C"/>
</dbReference>
<dbReference type="CDD" id="cd04094">
    <property type="entry name" value="eSelB_III"/>
    <property type="match status" value="1"/>
</dbReference>
<dbReference type="PRINTS" id="PR00315">
    <property type="entry name" value="ELONGATNFCT"/>
</dbReference>
<evidence type="ECO:0000256" key="10">
    <source>
        <dbReference type="ARBA" id="ARBA00022801"/>
    </source>
</evidence>
<comment type="cofactor">
    <cofactor evidence="1">
        <name>Mn(2+)</name>
        <dbReference type="ChEBI" id="CHEBI:29035"/>
    </cofactor>
</comment>
<evidence type="ECO:0000256" key="11">
    <source>
        <dbReference type="ARBA" id="ARBA00022917"/>
    </source>
</evidence>
<dbReference type="PROSITE" id="PS51722">
    <property type="entry name" value="G_TR_2"/>
    <property type="match status" value="1"/>
</dbReference>
<comment type="caution">
    <text evidence="20">The sequence shown here is derived from an EMBL/GenBank/DDBJ whole genome shotgun (WGS) entry which is preliminary data.</text>
</comment>
<evidence type="ECO:0000313" key="21">
    <source>
        <dbReference type="Proteomes" id="UP000650467"/>
    </source>
</evidence>
<evidence type="ECO:0000256" key="1">
    <source>
        <dbReference type="ARBA" id="ARBA00001936"/>
    </source>
</evidence>
<dbReference type="CDD" id="cd01889">
    <property type="entry name" value="SelB_euk"/>
    <property type="match status" value="1"/>
</dbReference>
<dbReference type="FunFam" id="2.40.30.10:FF:000052">
    <property type="entry name" value="Selenocysteine-specific elongation factor EF-Sec"/>
    <property type="match status" value="1"/>
</dbReference>
<dbReference type="Gene3D" id="2.40.30.10">
    <property type="entry name" value="Translation factors"/>
    <property type="match status" value="1"/>
</dbReference>
<dbReference type="InterPro" id="IPR005225">
    <property type="entry name" value="Small_GTP-bd"/>
</dbReference>
<keyword evidence="13" id="KW-0539">Nucleus</keyword>
<evidence type="ECO:0000256" key="5">
    <source>
        <dbReference type="ARBA" id="ARBA00015953"/>
    </source>
</evidence>
<dbReference type="EMBL" id="JAEHOC010000031">
    <property type="protein sequence ID" value="KAG2429383.1"/>
    <property type="molecule type" value="Genomic_DNA"/>
</dbReference>
<gene>
    <name evidence="20" type="ORF">HXX76_011148</name>
</gene>
<evidence type="ECO:0000256" key="8">
    <source>
        <dbReference type="ARBA" id="ARBA00022553"/>
    </source>
</evidence>
<evidence type="ECO:0000256" key="17">
    <source>
        <dbReference type="ARBA" id="ARBA00082387"/>
    </source>
</evidence>
<evidence type="ECO:0000256" key="2">
    <source>
        <dbReference type="ARBA" id="ARBA00001946"/>
    </source>
</evidence>
<dbReference type="CDD" id="cd03696">
    <property type="entry name" value="SelB_II"/>
    <property type="match status" value="1"/>
</dbReference>
<evidence type="ECO:0000256" key="15">
    <source>
        <dbReference type="ARBA" id="ARBA00054716"/>
    </source>
</evidence>
<dbReference type="Gene3D" id="3.40.50.300">
    <property type="entry name" value="P-loop containing nucleotide triphosphate hydrolases"/>
    <property type="match status" value="1"/>
</dbReference>
<proteinExistence type="predicted"/>
<dbReference type="GO" id="GO:0005525">
    <property type="term" value="F:GTP binding"/>
    <property type="evidence" value="ECO:0007669"/>
    <property type="project" value="UniProtKB-KW"/>
</dbReference>
<dbReference type="GO" id="GO:0001514">
    <property type="term" value="P:selenocysteine incorporation"/>
    <property type="evidence" value="ECO:0007669"/>
    <property type="project" value="TreeGrafter"/>
</dbReference>
<evidence type="ECO:0000256" key="14">
    <source>
        <dbReference type="ARBA" id="ARBA00049117"/>
    </source>
</evidence>
<dbReference type="InterPro" id="IPR049393">
    <property type="entry name" value="eEFSec_III"/>
</dbReference>
<dbReference type="FunFam" id="3.40.50.300:FF:000900">
    <property type="entry name" value="Eukaryotic elongation factor, selenocysteine-tRNA-specific"/>
    <property type="match status" value="1"/>
</dbReference>
<evidence type="ECO:0000256" key="13">
    <source>
        <dbReference type="ARBA" id="ARBA00023242"/>
    </source>
</evidence>
<dbReference type="InterPro" id="IPR000795">
    <property type="entry name" value="T_Tr_GTP-bd_dom"/>
</dbReference>
<dbReference type="InterPro" id="IPR009000">
    <property type="entry name" value="Transl_B-barrel_sf"/>
</dbReference>
<evidence type="ECO:0000313" key="20">
    <source>
        <dbReference type="EMBL" id="KAG2429383.1"/>
    </source>
</evidence>
<evidence type="ECO:0000256" key="4">
    <source>
        <dbReference type="ARBA" id="ARBA00004496"/>
    </source>
</evidence>
<dbReference type="PANTHER" id="PTHR43721:SF11">
    <property type="entry name" value="SELENOCYSTEINE-SPECIFIC ELONGATION FACTOR"/>
    <property type="match status" value="1"/>
</dbReference>